<dbReference type="EMBL" id="CAJNOR010001399">
    <property type="protein sequence ID" value="CAF1136140.1"/>
    <property type="molecule type" value="Genomic_DNA"/>
</dbReference>
<evidence type="ECO:0000313" key="3">
    <source>
        <dbReference type="EMBL" id="CAF1420871.1"/>
    </source>
</evidence>
<sequence>MGQYLTAPNNSSKSKDDQIDKELYRHKLERQRQHIPFNVESWYPILKVQTFHTEFLSISPSIAQAFVNYYQARYNSKTILFTHEHRHLIESIENQLKNKLFHRPINEYFIRLSSRSPKDGDCLNQQLLKDVYDQELHRLKENYPHEYDAIESQSNMQMIAFCSAQFQCLKVTNEREALNLILSSERVFIDLSDALHCEKLDDEKIPWNNHLILRQWHSQLNHSMEFRCFVYQSKLTAISQYNHYCKFYHLQDQLIVQKIKSTIEKYFQDNIRMLLERWNESYSNYIIDVGLMENGSTNEFDCVVIELNPFDTGTGASLFNWTNDEEILTGKQNDVEIRVRGEYYPNIQDLIEFIHQENGLKTKNNRTDDHQPYFLFLDKMKNELSQ</sequence>
<evidence type="ECO:0008006" key="5">
    <source>
        <dbReference type="Google" id="ProtNLM"/>
    </source>
</evidence>
<evidence type="ECO:0000313" key="4">
    <source>
        <dbReference type="Proteomes" id="UP000663828"/>
    </source>
</evidence>
<proteinExistence type="inferred from homology"/>
<protein>
    <recommendedName>
        <fullName evidence="5">Cell division cycle protein 123 homolog</fullName>
    </recommendedName>
</protein>
<dbReference type="OrthoDB" id="360540at2759"/>
<comment type="similarity">
    <text evidence="1">Belongs to the CDC123 family.</text>
</comment>
<evidence type="ECO:0000313" key="2">
    <source>
        <dbReference type="EMBL" id="CAF1136140.1"/>
    </source>
</evidence>
<dbReference type="AlphaFoldDB" id="A0A814RPE3"/>
<comment type="caution">
    <text evidence="2">The sequence shown here is derived from an EMBL/GenBank/DDBJ whole genome shotgun (WGS) entry which is preliminary data.</text>
</comment>
<reference evidence="2" key="1">
    <citation type="submission" date="2021-02" db="EMBL/GenBank/DDBJ databases">
        <authorList>
            <person name="Nowell W R."/>
        </authorList>
    </citation>
    <scope>NUCLEOTIDE SEQUENCE</scope>
</reference>
<dbReference type="InterPro" id="IPR009772">
    <property type="entry name" value="CDC123"/>
</dbReference>
<evidence type="ECO:0000256" key="1">
    <source>
        <dbReference type="ARBA" id="ARBA00011047"/>
    </source>
</evidence>
<dbReference type="GO" id="GO:0005737">
    <property type="term" value="C:cytoplasm"/>
    <property type="evidence" value="ECO:0007669"/>
    <property type="project" value="TreeGrafter"/>
</dbReference>
<accession>A0A814RPE3</accession>
<dbReference type="Proteomes" id="UP000663828">
    <property type="component" value="Unassembled WGS sequence"/>
</dbReference>
<gene>
    <name evidence="3" type="ORF">EDS130_LOCUS37467</name>
    <name evidence="2" type="ORF">XAT740_LOCUS20164</name>
</gene>
<keyword evidence="4" id="KW-1185">Reference proteome</keyword>
<dbReference type="Pfam" id="PF07065">
    <property type="entry name" value="D123"/>
    <property type="match status" value="1"/>
</dbReference>
<dbReference type="Proteomes" id="UP000663852">
    <property type="component" value="Unassembled WGS sequence"/>
</dbReference>
<dbReference type="PANTHER" id="PTHR15323:SF6">
    <property type="entry name" value="CELL DIVISION CYCLE PROTEIN 123 HOMOLOG"/>
    <property type="match status" value="1"/>
</dbReference>
<dbReference type="PANTHER" id="PTHR15323">
    <property type="entry name" value="D123 PROTEIN"/>
    <property type="match status" value="1"/>
</dbReference>
<name>A0A814RPE3_ADIRI</name>
<organism evidence="2 4">
    <name type="scientific">Adineta ricciae</name>
    <name type="common">Rotifer</name>
    <dbReference type="NCBI Taxonomy" id="249248"/>
    <lineage>
        <taxon>Eukaryota</taxon>
        <taxon>Metazoa</taxon>
        <taxon>Spiralia</taxon>
        <taxon>Gnathifera</taxon>
        <taxon>Rotifera</taxon>
        <taxon>Eurotatoria</taxon>
        <taxon>Bdelloidea</taxon>
        <taxon>Adinetida</taxon>
        <taxon>Adinetidae</taxon>
        <taxon>Adineta</taxon>
    </lineage>
</organism>
<dbReference type="EMBL" id="CAJNOJ010000370">
    <property type="protein sequence ID" value="CAF1420871.1"/>
    <property type="molecule type" value="Genomic_DNA"/>
</dbReference>